<dbReference type="AlphaFoldDB" id="A0A251V533"/>
<reference evidence="2" key="1">
    <citation type="journal article" date="2017" name="Nature">
        <title>The sunflower genome provides insights into oil metabolism, flowering and Asterid evolution.</title>
        <authorList>
            <person name="Badouin H."/>
            <person name="Gouzy J."/>
            <person name="Grassa C.J."/>
            <person name="Murat F."/>
            <person name="Staton S.E."/>
            <person name="Cottret L."/>
            <person name="Lelandais-Briere C."/>
            <person name="Owens G.L."/>
            <person name="Carrere S."/>
            <person name="Mayjonade B."/>
            <person name="Legrand L."/>
            <person name="Gill N."/>
            <person name="Kane N.C."/>
            <person name="Bowers J.E."/>
            <person name="Hubner S."/>
            <person name="Bellec A."/>
            <person name="Berard A."/>
            <person name="Berges H."/>
            <person name="Blanchet N."/>
            <person name="Boniface M.C."/>
            <person name="Brunel D."/>
            <person name="Catrice O."/>
            <person name="Chaidir N."/>
            <person name="Claudel C."/>
            <person name="Donnadieu C."/>
            <person name="Faraut T."/>
            <person name="Fievet G."/>
            <person name="Helmstetter N."/>
            <person name="King M."/>
            <person name="Knapp S.J."/>
            <person name="Lai Z."/>
            <person name="Le Paslier M.C."/>
            <person name="Lippi Y."/>
            <person name="Lorenzon L."/>
            <person name="Mandel J.R."/>
            <person name="Marage G."/>
            <person name="Marchand G."/>
            <person name="Marquand E."/>
            <person name="Bret-Mestries E."/>
            <person name="Morien E."/>
            <person name="Nambeesan S."/>
            <person name="Nguyen T."/>
            <person name="Pegot-Espagnet P."/>
            <person name="Pouilly N."/>
            <person name="Raftis F."/>
            <person name="Sallet E."/>
            <person name="Schiex T."/>
            <person name="Thomas J."/>
            <person name="Vandecasteele C."/>
            <person name="Vares D."/>
            <person name="Vear F."/>
            <person name="Vautrin S."/>
            <person name="Crespi M."/>
            <person name="Mangin B."/>
            <person name="Burke J.M."/>
            <person name="Salse J."/>
            <person name="Munos S."/>
            <person name="Vincourt P."/>
            <person name="Rieseberg L.H."/>
            <person name="Langlade N.B."/>
        </authorList>
    </citation>
    <scope>NUCLEOTIDE SEQUENCE [LARGE SCALE GENOMIC DNA]</scope>
    <source>
        <strain evidence="2">cv. SF193</strain>
    </source>
</reference>
<organism evidence="1 2">
    <name type="scientific">Helianthus annuus</name>
    <name type="common">Common sunflower</name>
    <dbReference type="NCBI Taxonomy" id="4232"/>
    <lineage>
        <taxon>Eukaryota</taxon>
        <taxon>Viridiplantae</taxon>
        <taxon>Streptophyta</taxon>
        <taxon>Embryophyta</taxon>
        <taxon>Tracheophyta</taxon>
        <taxon>Spermatophyta</taxon>
        <taxon>Magnoliopsida</taxon>
        <taxon>eudicotyledons</taxon>
        <taxon>Gunneridae</taxon>
        <taxon>Pentapetalae</taxon>
        <taxon>asterids</taxon>
        <taxon>campanulids</taxon>
        <taxon>Asterales</taxon>
        <taxon>Asteraceae</taxon>
        <taxon>Asteroideae</taxon>
        <taxon>Heliantheae alliance</taxon>
        <taxon>Heliantheae</taxon>
        <taxon>Helianthus</taxon>
    </lineage>
</organism>
<accession>A0A251V533</accession>
<sequence length="53" mass="6105">MAKLHTTLSRGNLRYMDSMMSTRGNAVLVNMEKVKTRESSILLRQCLRALYIC</sequence>
<proteinExistence type="predicted"/>
<name>A0A251V533_HELAN</name>
<dbReference type="Proteomes" id="UP000215914">
    <property type="component" value="Chromosome 3"/>
</dbReference>
<protein>
    <submittedName>
        <fullName evidence="1">Uncharacterized protein</fullName>
    </submittedName>
</protein>
<keyword evidence="2" id="KW-1185">Reference proteome</keyword>
<dbReference type="EMBL" id="CM007892">
    <property type="protein sequence ID" value="OTG30373.1"/>
    <property type="molecule type" value="Genomic_DNA"/>
</dbReference>
<evidence type="ECO:0000313" key="2">
    <source>
        <dbReference type="Proteomes" id="UP000215914"/>
    </source>
</evidence>
<gene>
    <name evidence="1" type="ORF">HannXRQ_Chr03g0063781</name>
</gene>
<evidence type="ECO:0000313" key="1">
    <source>
        <dbReference type="EMBL" id="OTG30373.1"/>
    </source>
</evidence>
<dbReference type="InParanoid" id="A0A251V533"/>